<organism evidence="1 2">
    <name type="scientific">Nephila pilipes</name>
    <name type="common">Giant wood spider</name>
    <name type="synonym">Nephila maculata</name>
    <dbReference type="NCBI Taxonomy" id="299642"/>
    <lineage>
        <taxon>Eukaryota</taxon>
        <taxon>Metazoa</taxon>
        <taxon>Ecdysozoa</taxon>
        <taxon>Arthropoda</taxon>
        <taxon>Chelicerata</taxon>
        <taxon>Arachnida</taxon>
        <taxon>Araneae</taxon>
        <taxon>Araneomorphae</taxon>
        <taxon>Entelegynae</taxon>
        <taxon>Araneoidea</taxon>
        <taxon>Nephilidae</taxon>
        <taxon>Nephila</taxon>
    </lineage>
</organism>
<evidence type="ECO:0000313" key="2">
    <source>
        <dbReference type="Proteomes" id="UP000887013"/>
    </source>
</evidence>
<name>A0A8X6PHU9_NEPPI</name>
<evidence type="ECO:0000313" key="1">
    <source>
        <dbReference type="EMBL" id="GFT71438.1"/>
    </source>
</evidence>
<dbReference type="EMBL" id="BMAW01116638">
    <property type="protein sequence ID" value="GFT71438.1"/>
    <property type="molecule type" value="Genomic_DNA"/>
</dbReference>
<sequence>MKKEATKEVKGETTEKTKDITVTLGACGALTFGTRALMLGKRLAETRGSLTLETRFLILRSGWVGKKGEFTSGRVGTSSQSIGSSSWKDSIFLQSETKNSQTGLKSVIFSPNERIRKSPKLNSKS</sequence>
<comment type="caution">
    <text evidence="1">The sequence shown here is derived from an EMBL/GenBank/DDBJ whole genome shotgun (WGS) entry which is preliminary data.</text>
</comment>
<protein>
    <submittedName>
        <fullName evidence="1">Uncharacterized protein</fullName>
    </submittedName>
</protein>
<gene>
    <name evidence="1" type="ORF">NPIL_571541</name>
</gene>
<proteinExistence type="predicted"/>
<dbReference type="Proteomes" id="UP000887013">
    <property type="component" value="Unassembled WGS sequence"/>
</dbReference>
<reference evidence="1" key="1">
    <citation type="submission" date="2020-08" db="EMBL/GenBank/DDBJ databases">
        <title>Multicomponent nature underlies the extraordinary mechanical properties of spider dragline silk.</title>
        <authorList>
            <person name="Kono N."/>
            <person name="Nakamura H."/>
            <person name="Mori M."/>
            <person name="Yoshida Y."/>
            <person name="Ohtoshi R."/>
            <person name="Malay A.D."/>
            <person name="Moran D.A.P."/>
            <person name="Tomita M."/>
            <person name="Numata K."/>
            <person name="Arakawa K."/>
        </authorList>
    </citation>
    <scope>NUCLEOTIDE SEQUENCE</scope>
</reference>
<keyword evidence="2" id="KW-1185">Reference proteome</keyword>
<accession>A0A8X6PHU9</accession>
<dbReference type="AlphaFoldDB" id="A0A8X6PHU9"/>